<feature type="transmembrane region" description="Helical" evidence="8">
    <location>
        <begin position="207"/>
        <end position="227"/>
    </location>
</feature>
<dbReference type="Proteomes" id="UP000246635">
    <property type="component" value="Unassembled WGS sequence"/>
</dbReference>
<evidence type="ECO:0000259" key="9">
    <source>
        <dbReference type="PROSITE" id="PS50111"/>
    </source>
</evidence>
<keyword evidence="4 6" id="KW-0807">Transducer</keyword>
<evidence type="ECO:0000256" key="4">
    <source>
        <dbReference type="ARBA" id="ARBA00023224"/>
    </source>
</evidence>
<evidence type="ECO:0000256" key="7">
    <source>
        <dbReference type="SAM" id="Coils"/>
    </source>
</evidence>
<comment type="subcellular location">
    <subcellularLocation>
        <location evidence="1">Cell membrane</location>
    </subcellularLocation>
</comment>
<organism evidence="11 12">
    <name type="scientific">Paenibacillus cellulosilyticus</name>
    <dbReference type="NCBI Taxonomy" id="375489"/>
    <lineage>
        <taxon>Bacteria</taxon>
        <taxon>Bacillati</taxon>
        <taxon>Bacillota</taxon>
        <taxon>Bacilli</taxon>
        <taxon>Bacillales</taxon>
        <taxon>Paenibacillaceae</taxon>
        <taxon>Paenibacillus</taxon>
    </lineage>
</organism>
<dbReference type="Pfam" id="PF00015">
    <property type="entry name" value="MCPsignal"/>
    <property type="match status" value="1"/>
</dbReference>
<comment type="similarity">
    <text evidence="5">Belongs to the methyl-accepting chemotaxis (MCP) protein family.</text>
</comment>
<dbReference type="CDD" id="cd06225">
    <property type="entry name" value="HAMP"/>
    <property type="match status" value="1"/>
</dbReference>
<sequence>MIRMNKQRKGFRTVGAKLMLVFALMLTMMFGIIGIGVGQMRMMQQTSSDITEKWMLRSVMASQLSYWTEHAAATDLKLLTDSDPSVTSEYDTESENAFQQATENLTRYKETLDETADSELITAAETLETEWNNYKALHEQFVTLASEVSVKEGSAGHEAEVEALLQQAKSAMAQVTAQTDKLLQAGIEGALAQSAEAATMTNRASSMLYISGAAAGVIGIGLLILIIRNLSRPVRAVSEALRQVAEGNLAQHALKVRNRDEIGDLVVSLNIMTDRMRTMLSGMQQASGVVSSASEQLQAGSREASQRAEQVVATIQQVASGSSDQLLRAEETERAMDEVAKGVQLIASTSSEVSEVADGAARDAQLGGQSIEQAIASVNRVHHTLGQASEHVGQLAQRSYDIVEMAALIRELSGQTNLLALNAAIEAARAGEHGKGFAVVAGEVRKLAEKSTQTAEHIAGLVEQVKSDTEHSVKWMNSGLKEANAGIDAVRIAGDAFRSIIASAEDVADKIQGVAAAAEEMAASSEQVTTAASAVNAIAISSARGASSVAAASEEQLAAMEETAASAEELSSVAQQLREMAASYKV</sequence>
<dbReference type="Pfam" id="PF00672">
    <property type="entry name" value="HAMP"/>
    <property type="match status" value="1"/>
</dbReference>
<evidence type="ECO:0000256" key="6">
    <source>
        <dbReference type="PROSITE-ProRule" id="PRU00284"/>
    </source>
</evidence>
<dbReference type="SMART" id="SM00304">
    <property type="entry name" value="HAMP"/>
    <property type="match status" value="1"/>
</dbReference>
<dbReference type="InterPro" id="IPR003660">
    <property type="entry name" value="HAMP_dom"/>
</dbReference>
<reference evidence="11 12" key="1">
    <citation type="submission" date="2018-05" db="EMBL/GenBank/DDBJ databases">
        <title>Genomic Encyclopedia of Type Strains, Phase III (KMG-III): the genomes of soil and plant-associated and newly described type strains.</title>
        <authorList>
            <person name="Whitman W."/>
        </authorList>
    </citation>
    <scope>NUCLEOTIDE SEQUENCE [LARGE SCALE GENOMIC DNA]</scope>
    <source>
        <strain evidence="11 12">CECT 5696</strain>
    </source>
</reference>
<evidence type="ECO:0000256" key="8">
    <source>
        <dbReference type="SAM" id="Phobius"/>
    </source>
</evidence>
<dbReference type="GO" id="GO:0006935">
    <property type="term" value="P:chemotaxis"/>
    <property type="evidence" value="ECO:0007669"/>
    <property type="project" value="InterPro"/>
</dbReference>
<dbReference type="Pfam" id="PF12729">
    <property type="entry name" value="4HB_MCP_1"/>
    <property type="match status" value="1"/>
</dbReference>
<comment type="caution">
    <text evidence="11">The sequence shown here is derived from an EMBL/GenBank/DDBJ whole genome shotgun (WGS) entry which is preliminary data.</text>
</comment>
<dbReference type="SUPFAM" id="SSF58104">
    <property type="entry name" value="Methyl-accepting chemotaxis protein (MCP) signaling domain"/>
    <property type="match status" value="1"/>
</dbReference>
<evidence type="ECO:0000256" key="3">
    <source>
        <dbReference type="ARBA" id="ARBA00023136"/>
    </source>
</evidence>
<dbReference type="PRINTS" id="PR00260">
    <property type="entry name" value="CHEMTRNSDUCR"/>
</dbReference>
<evidence type="ECO:0000256" key="5">
    <source>
        <dbReference type="ARBA" id="ARBA00029447"/>
    </source>
</evidence>
<keyword evidence="12" id="KW-1185">Reference proteome</keyword>
<evidence type="ECO:0000256" key="2">
    <source>
        <dbReference type="ARBA" id="ARBA00022475"/>
    </source>
</evidence>
<dbReference type="PROSITE" id="PS50885">
    <property type="entry name" value="HAMP"/>
    <property type="match status" value="1"/>
</dbReference>
<dbReference type="AlphaFoldDB" id="A0A2V2Z0I1"/>
<gene>
    <name evidence="11" type="ORF">DFQ01_101297</name>
</gene>
<dbReference type="Gene3D" id="1.10.287.950">
    <property type="entry name" value="Methyl-accepting chemotaxis protein"/>
    <property type="match status" value="1"/>
</dbReference>
<dbReference type="SMART" id="SM00283">
    <property type="entry name" value="MA"/>
    <property type="match status" value="1"/>
</dbReference>
<keyword evidence="8" id="KW-0812">Transmembrane</keyword>
<proteinExistence type="inferred from homology"/>
<keyword evidence="3 8" id="KW-0472">Membrane</keyword>
<dbReference type="PANTHER" id="PTHR32089:SF112">
    <property type="entry name" value="LYSOZYME-LIKE PROTEIN-RELATED"/>
    <property type="match status" value="1"/>
</dbReference>
<dbReference type="OrthoDB" id="358716at2"/>
<feature type="coiled-coil region" evidence="7">
    <location>
        <begin position="550"/>
        <end position="580"/>
    </location>
</feature>
<name>A0A2V2Z0I1_9BACL</name>
<evidence type="ECO:0000313" key="11">
    <source>
        <dbReference type="EMBL" id="PWW08574.1"/>
    </source>
</evidence>
<dbReference type="PANTHER" id="PTHR32089">
    <property type="entry name" value="METHYL-ACCEPTING CHEMOTAXIS PROTEIN MCPB"/>
    <property type="match status" value="1"/>
</dbReference>
<keyword evidence="8" id="KW-1133">Transmembrane helix</keyword>
<dbReference type="GO" id="GO:0004888">
    <property type="term" value="F:transmembrane signaling receptor activity"/>
    <property type="evidence" value="ECO:0007669"/>
    <property type="project" value="InterPro"/>
</dbReference>
<dbReference type="Gene3D" id="6.10.340.10">
    <property type="match status" value="1"/>
</dbReference>
<feature type="coiled-coil region" evidence="7">
    <location>
        <begin position="158"/>
        <end position="185"/>
    </location>
</feature>
<dbReference type="GO" id="GO:0005886">
    <property type="term" value="C:plasma membrane"/>
    <property type="evidence" value="ECO:0007669"/>
    <property type="project" value="UniProtKB-SubCell"/>
</dbReference>
<dbReference type="InterPro" id="IPR024478">
    <property type="entry name" value="HlyB_4HB_MCP"/>
</dbReference>
<keyword evidence="2" id="KW-1003">Cell membrane</keyword>
<protein>
    <submittedName>
        <fullName evidence="11">Methyl-accepting chemotaxis protein</fullName>
    </submittedName>
</protein>
<dbReference type="InterPro" id="IPR004090">
    <property type="entry name" value="Chemotax_Me-accpt_rcpt"/>
</dbReference>
<feature type="domain" description="Methyl-accepting transducer" evidence="9">
    <location>
        <begin position="300"/>
        <end position="536"/>
    </location>
</feature>
<feature type="domain" description="HAMP" evidence="10">
    <location>
        <begin position="228"/>
        <end position="281"/>
    </location>
</feature>
<dbReference type="GO" id="GO:0007165">
    <property type="term" value="P:signal transduction"/>
    <property type="evidence" value="ECO:0007669"/>
    <property type="project" value="UniProtKB-KW"/>
</dbReference>
<keyword evidence="7" id="KW-0175">Coiled coil</keyword>
<feature type="transmembrane region" description="Helical" evidence="8">
    <location>
        <begin position="20"/>
        <end position="38"/>
    </location>
</feature>
<evidence type="ECO:0000256" key="1">
    <source>
        <dbReference type="ARBA" id="ARBA00004236"/>
    </source>
</evidence>
<evidence type="ECO:0000313" key="12">
    <source>
        <dbReference type="Proteomes" id="UP000246635"/>
    </source>
</evidence>
<evidence type="ECO:0000259" key="10">
    <source>
        <dbReference type="PROSITE" id="PS50885"/>
    </source>
</evidence>
<dbReference type="InterPro" id="IPR004089">
    <property type="entry name" value="MCPsignal_dom"/>
</dbReference>
<dbReference type="EMBL" id="QGTQ01000001">
    <property type="protein sequence ID" value="PWW08574.1"/>
    <property type="molecule type" value="Genomic_DNA"/>
</dbReference>
<dbReference type="PROSITE" id="PS50111">
    <property type="entry name" value="CHEMOTAXIS_TRANSDUC_2"/>
    <property type="match status" value="1"/>
</dbReference>
<accession>A0A2V2Z0I1</accession>